<dbReference type="Pfam" id="PF00882">
    <property type="entry name" value="Zn_dep_PLPC"/>
    <property type="match status" value="1"/>
</dbReference>
<keyword evidence="3" id="KW-1185">Reference proteome</keyword>
<feature type="domain" description="Phospholipase C/D" evidence="1">
    <location>
        <begin position="6"/>
        <end position="169"/>
    </location>
</feature>
<organism evidence="2 3">
    <name type="scientific">Pontibacillus marinus BH030004 = DSM 16465</name>
    <dbReference type="NCBI Taxonomy" id="1385511"/>
    <lineage>
        <taxon>Bacteria</taxon>
        <taxon>Bacillati</taxon>
        <taxon>Bacillota</taxon>
        <taxon>Bacilli</taxon>
        <taxon>Bacillales</taxon>
        <taxon>Bacillaceae</taxon>
        <taxon>Pontibacillus</taxon>
    </lineage>
</organism>
<dbReference type="InterPro" id="IPR029002">
    <property type="entry name" value="PLPC/GPLD1"/>
</dbReference>
<gene>
    <name evidence="2" type="ORF">N783_12540</name>
</gene>
<dbReference type="eggNOG" id="ENOG502ZACX">
    <property type="taxonomic scope" value="Bacteria"/>
</dbReference>
<dbReference type="RefSeq" id="WP_027447104.1">
    <property type="nucleotide sequence ID" value="NZ_AULJ01000048.1"/>
</dbReference>
<evidence type="ECO:0000259" key="1">
    <source>
        <dbReference type="Pfam" id="PF00882"/>
    </source>
</evidence>
<accession>A0A0A5HR85</accession>
<evidence type="ECO:0000313" key="2">
    <source>
        <dbReference type="EMBL" id="KGX86142.1"/>
    </source>
</evidence>
<dbReference type="AlphaFoldDB" id="A0A0A5HR85"/>
<dbReference type="OrthoDB" id="9810528at2"/>
<dbReference type="Proteomes" id="UP000030403">
    <property type="component" value="Unassembled WGS sequence"/>
</dbReference>
<reference evidence="2 3" key="1">
    <citation type="submission" date="2013-08" db="EMBL/GenBank/DDBJ databases">
        <authorList>
            <person name="Huang J."/>
            <person name="Wang G."/>
        </authorList>
    </citation>
    <scope>NUCLEOTIDE SEQUENCE [LARGE SCALE GENOMIC DNA]</scope>
    <source>
        <strain evidence="2 3">BH030004</strain>
    </source>
</reference>
<dbReference type="STRING" id="1385511.GCA_000425225_03531"/>
<name>A0A0A5HR85_9BACI</name>
<proteinExistence type="predicted"/>
<dbReference type="EMBL" id="AVPF01000033">
    <property type="protein sequence ID" value="KGX86142.1"/>
    <property type="molecule type" value="Genomic_DNA"/>
</dbReference>
<sequence>MPNIWTHILFCEELIDSLEIPQDFSDVKKYLNLGAQGPDPFFYHNFWPWKSDQSVNQVGQVLHHDHCGPFLLDLIESATQKSAHTRAYVAGFVTHHVLDRNTHPYIHFLAGYEKNNHQVLEVNIDTVMMERFRNLKTWKNPVNQQIDVGKTLNKEVVNVLDENIKEYFPQTHQSVPSTYIQEAYRDMKLALRILFDPYGWKNKLLGSLVSPFSHQPLHDKKDYLNDQHGEWRHSATNEASTKSFLNLYEEAKDEGYQILQAVFSYWEKPTSQSKNELENLLKNISYDTGKPLEQRAVNQYAKPIV</sequence>
<evidence type="ECO:0000313" key="3">
    <source>
        <dbReference type="Proteomes" id="UP000030403"/>
    </source>
</evidence>
<comment type="caution">
    <text evidence="2">The sequence shown here is derived from an EMBL/GenBank/DDBJ whole genome shotgun (WGS) entry which is preliminary data.</text>
</comment>
<protein>
    <recommendedName>
        <fullName evidence="1">Phospholipase C/D domain-containing protein</fullName>
    </recommendedName>
</protein>